<comment type="caution">
    <text evidence="5">The sequence shown here is derived from an EMBL/GenBank/DDBJ whole genome shotgun (WGS) entry which is preliminary data.</text>
</comment>
<dbReference type="AlphaFoldDB" id="A0A545T8J5"/>
<dbReference type="Gene3D" id="2.60.120.650">
    <property type="entry name" value="Cupin"/>
    <property type="match status" value="1"/>
</dbReference>
<protein>
    <submittedName>
        <fullName evidence="5">Cupin domain-containing protein</fullName>
    </submittedName>
</protein>
<keyword evidence="3" id="KW-0408">Iron</keyword>
<name>A0A545T8J5_9GAMM</name>
<gene>
    <name evidence="5" type="ORF">FKG94_17730</name>
</gene>
<keyword evidence="6" id="KW-1185">Reference proteome</keyword>
<dbReference type="PROSITE" id="PS51184">
    <property type="entry name" value="JMJC"/>
    <property type="match status" value="1"/>
</dbReference>
<evidence type="ECO:0000256" key="1">
    <source>
        <dbReference type="ARBA" id="ARBA00001954"/>
    </source>
</evidence>
<evidence type="ECO:0000256" key="2">
    <source>
        <dbReference type="ARBA" id="ARBA00022723"/>
    </source>
</evidence>
<dbReference type="OrthoDB" id="9764016at2"/>
<dbReference type="SMART" id="SM00558">
    <property type="entry name" value="JmjC"/>
    <property type="match status" value="1"/>
</dbReference>
<dbReference type="InterPro" id="IPR003347">
    <property type="entry name" value="JmjC_dom"/>
</dbReference>
<dbReference type="Proteomes" id="UP000319732">
    <property type="component" value="Unassembled WGS sequence"/>
</dbReference>
<feature type="domain" description="JmjC" evidence="4">
    <location>
        <begin position="94"/>
        <end position="222"/>
    </location>
</feature>
<evidence type="ECO:0000313" key="5">
    <source>
        <dbReference type="EMBL" id="TQV73536.1"/>
    </source>
</evidence>
<dbReference type="Gene3D" id="3.40.366.30">
    <property type="entry name" value="50S ribosomal protein L16 arginine hydroxylase, Chain A, Domain 2"/>
    <property type="match status" value="1"/>
</dbReference>
<proteinExistence type="predicted"/>
<dbReference type="RefSeq" id="WP_142905665.1">
    <property type="nucleotide sequence ID" value="NZ_ML660097.1"/>
</dbReference>
<dbReference type="GO" id="GO:0046872">
    <property type="term" value="F:metal ion binding"/>
    <property type="evidence" value="ECO:0007669"/>
    <property type="project" value="UniProtKB-KW"/>
</dbReference>
<evidence type="ECO:0000256" key="3">
    <source>
        <dbReference type="ARBA" id="ARBA00023004"/>
    </source>
</evidence>
<accession>A0A545T8J5</accession>
<dbReference type="InterPro" id="IPR039994">
    <property type="entry name" value="NO66-like"/>
</dbReference>
<reference evidence="5 6" key="1">
    <citation type="submission" date="2019-06" db="EMBL/GenBank/DDBJ databases">
        <title>Whole genome sequence for Cellvibrionaceae sp. R142.</title>
        <authorList>
            <person name="Wang G."/>
        </authorList>
    </citation>
    <scope>NUCLEOTIDE SEQUENCE [LARGE SCALE GENOMIC DNA]</scope>
    <source>
        <strain evidence="5 6">R142</strain>
    </source>
</reference>
<dbReference type="EMBL" id="VHSG01000018">
    <property type="protein sequence ID" value="TQV73536.1"/>
    <property type="molecule type" value="Genomic_DNA"/>
</dbReference>
<dbReference type="GO" id="GO:0016706">
    <property type="term" value="F:2-oxoglutarate-dependent dioxygenase activity"/>
    <property type="evidence" value="ECO:0007669"/>
    <property type="project" value="TreeGrafter"/>
</dbReference>
<sequence length="387" mass="43577">MKAIKNFDQNTFLAEFWQQQPLVVRKGIENTEQLLTPEELAGLACESHVESRLVTHFDNKWELTHGPLSEQTFLNLPNSDWTVLVQSVDLFIQEVAALLDYFRFLPNWRIDDVMVSFASKGGTVSAHYDFYDVFLIQGKGSRKWQTGEFCSPDTALKPDLPMNILADFHPTKEWVLHPGDMLYIPPKLAHYGIALEDCMTYSVGFRAPSKAEIVDFFATSVMSQVGGDTRYEDTQSTLRADHHEVNQETLESVRQAIIDLANNNNILLSVMAEIATKSKYSERDCDDVRDWKTRLKSGCVIVRSPLSRFSYYSGPSPALFADGSSYTVTLELAEFICKFDCIDSTNMDSVLAMEGAENLISELMDVKCLLVDAPNTALHTATPEQLI</sequence>
<evidence type="ECO:0000313" key="6">
    <source>
        <dbReference type="Proteomes" id="UP000319732"/>
    </source>
</evidence>
<evidence type="ECO:0000259" key="4">
    <source>
        <dbReference type="PROSITE" id="PS51184"/>
    </source>
</evidence>
<comment type="cofactor">
    <cofactor evidence="1">
        <name>Fe(2+)</name>
        <dbReference type="ChEBI" id="CHEBI:29033"/>
    </cofactor>
</comment>
<keyword evidence="2" id="KW-0479">Metal-binding</keyword>
<dbReference type="PANTHER" id="PTHR13096">
    <property type="entry name" value="MINA53 MYC INDUCED NUCLEAR ANTIGEN"/>
    <property type="match status" value="1"/>
</dbReference>
<dbReference type="Pfam" id="PF08007">
    <property type="entry name" value="JmjC_2"/>
    <property type="match status" value="1"/>
</dbReference>
<dbReference type="PANTHER" id="PTHR13096:SF8">
    <property type="entry name" value="RIBOSOMAL OXYGENASE 1"/>
    <property type="match status" value="1"/>
</dbReference>
<dbReference type="SUPFAM" id="SSF51197">
    <property type="entry name" value="Clavaminate synthase-like"/>
    <property type="match status" value="1"/>
</dbReference>
<organism evidence="5 6">
    <name type="scientific">Exilibacterium tricleocarpae</name>
    <dbReference type="NCBI Taxonomy" id="2591008"/>
    <lineage>
        <taxon>Bacteria</taxon>
        <taxon>Pseudomonadati</taxon>
        <taxon>Pseudomonadota</taxon>
        <taxon>Gammaproteobacteria</taxon>
        <taxon>Cellvibrionales</taxon>
        <taxon>Cellvibrionaceae</taxon>
        <taxon>Exilibacterium</taxon>
    </lineage>
</organism>